<reference evidence="3 4" key="1">
    <citation type="submission" date="2017-07" db="EMBL/GenBank/DDBJ databases">
        <title>Draft whole genome sequences of clinical Proprionibacteriaceae strains.</title>
        <authorList>
            <person name="Bernier A.-M."/>
            <person name="Bernard K."/>
            <person name="Domingo M.-C."/>
        </authorList>
    </citation>
    <scope>NUCLEOTIDE SEQUENCE [LARGE SCALE GENOMIC DNA]</scope>
    <source>
        <strain evidence="3 4">NML 150081</strain>
    </source>
</reference>
<feature type="region of interest" description="Disordered" evidence="1">
    <location>
        <begin position="26"/>
        <end position="66"/>
    </location>
</feature>
<feature type="signal peptide" evidence="2">
    <location>
        <begin position="1"/>
        <end position="23"/>
    </location>
</feature>
<evidence type="ECO:0000313" key="4">
    <source>
        <dbReference type="Proteomes" id="UP000216300"/>
    </source>
</evidence>
<organism evidence="3 4">
    <name type="scientific">Parenemella sanctibonifatiensis</name>
    <dbReference type="NCBI Taxonomy" id="2016505"/>
    <lineage>
        <taxon>Bacteria</taxon>
        <taxon>Bacillati</taxon>
        <taxon>Actinomycetota</taxon>
        <taxon>Actinomycetes</taxon>
        <taxon>Propionibacteriales</taxon>
        <taxon>Propionibacteriaceae</taxon>
        <taxon>Parenemella</taxon>
    </lineage>
</organism>
<evidence type="ECO:0000256" key="2">
    <source>
        <dbReference type="SAM" id="SignalP"/>
    </source>
</evidence>
<dbReference type="EMBL" id="NMVJ01000010">
    <property type="protein sequence ID" value="OYN89001.1"/>
    <property type="molecule type" value="Genomic_DNA"/>
</dbReference>
<keyword evidence="2" id="KW-0732">Signal</keyword>
<evidence type="ECO:0000256" key="1">
    <source>
        <dbReference type="SAM" id="MobiDB-lite"/>
    </source>
</evidence>
<dbReference type="AlphaFoldDB" id="A0A255EDI9"/>
<proteinExistence type="predicted"/>
<protein>
    <submittedName>
        <fullName evidence="3">Uncharacterized protein</fullName>
    </submittedName>
</protein>
<accession>A0A255EDI9</accession>
<name>A0A255EDI9_9ACTN</name>
<dbReference type="RefSeq" id="WP_094455515.1">
    <property type="nucleotide sequence ID" value="NZ_NMVJ01000010.1"/>
</dbReference>
<keyword evidence="4" id="KW-1185">Reference proteome</keyword>
<gene>
    <name evidence="3" type="ORF">CGZ91_12050</name>
</gene>
<sequence>MRIAKRLAAAAALLTLGFGAVIGGNVGWPDSRDTTAGEGVGWPDIANTTSGDPVGWPDIAGDSSDA</sequence>
<feature type="chain" id="PRO_5038348394" evidence="2">
    <location>
        <begin position="24"/>
        <end position="66"/>
    </location>
</feature>
<comment type="caution">
    <text evidence="3">The sequence shown here is derived from an EMBL/GenBank/DDBJ whole genome shotgun (WGS) entry which is preliminary data.</text>
</comment>
<evidence type="ECO:0000313" key="3">
    <source>
        <dbReference type="EMBL" id="OYN89001.1"/>
    </source>
</evidence>
<dbReference type="Proteomes" id="UP000216300">
    <property type="component" value="Unassembled WGS sequence"/>
</dbReference>